<evidence type="ECO:0000256" key="4">
    <source>
        <dbReference type="ARBA" id="ARBA00022679"/>
    </source>
</evidence>
<evidence type="ECO:0000313" key="14">
    <source>
        <dbReference type="Proteomes" id="UP001530315"/>
    </source>
</evidence>
<sequence>MKPSPLPPLATLPMSVYPPSSYPPPSYFEESGSNSTCRPALVIPAKRTGEIQTKLHDLVFREPRTKSVYAPEEGCDYTAEDVKTTKYDPSRERKLALIRLGVPPTPAEPSSCHDDVDGMEATSREATDRDGVWQDERLRGLLGTEAVAASGGDAHEDEAASTTAPRGRAGIRKSCIRLPSTRYDTLTVDQVLRRIMPTSDEGNVEDGGDNPVVREIPSSFEIAGHIAHVNLNDEALPYKFLIGRAILDKNRPRIRLVVNKVGNIENEFRTFPMEILAAEEKIDGSDFSETVERLCAGACGDSSTAVQVQIGPQHRSLMQVEVREHGCRFLLDFARVYFNSRLQGEHARLVELIVHDAERGRFERTPSDGNANNSNGCTYEKECTIVADAMAGVGPFAIPLASTIIDGAMTKIICHANDLNPISYEYLQKNARLNKCAPDRLYVYNMDARKFIHKMNDDGVDVDHFIMNLPQLAPEFLDAFRGWTFHDSYADDQGPNASASRSDGIPMKETNQKLRRRRIRQPMIHVHCFGEKPRSPDDVTRVERQVQRRCEDALGCPGCFDSSKTPTEESNGTITIPDPTSKSDEFRVRVVRDVGPRKNMLCVSFRLPLEVGEVEKLLLSEKERFYASRNTIQENDDAADRVMAGAATFEKGTDGKTKRGNDDVSEVIMLQHSKLMRI</sequence>
<comment type="caution">
    <text evidence="13">The sequence shown here is derived from an EMBL/GenBank/DDBJ whole genome shotgun (WGS) entry which is preliminary data.</text>
</comment>
<evidence type="ECO:0000256" key="6">
    <source>
        <dbReference type="ARBA" id="ARBA00022694"/>
    </source>
</evidence>
<organism evidence="13 14">
    <name type="scientific">Stephanodiscus triporus</name>
    <dbReference type="NCBI Taxonomy" id="2934178"/>
    <lineage>
        <taxon>Eukaryota</taxon>
        <taxon>Sar</taxon>
        <taxon>Stramenopiles</taxon>
        <taxon>Ochrophyta</taxon>
        <taxon>Bacillariophyta</taxon>
        <taxon>Coscinodiscophyceae</taxon>
        <taxon>Thalassiosirophycidae</taxon>
        <taxon>Stephanodiscales</taxon>
        <taxon>Stephanodiscaceae</taxon>
        <taxon>Stephanodiscus</taxon>
    </lineage>
</organism>
<keyword evidence="3 10" id="KW-0489">Methyltransferase</keyword>
<comment type="similarity">
    <text evidence="1">Belongs to the class I-like SAM-binding methyltransferase superfamily. TRM5/TYW2 family.</text>
</comment>
<dbReference type="Gene3D" id="3.40.50.150">
    <property type="entry name" value="Vaccinia Virus protein VP39"/>
    <property type="match status" value="1"/>
</dbReference>
<comment type="subcellular location">
    <subcellularLocation>
        <location evidence="10">Mitochondrion matrix</location>
    </subcellularLocation>
    <subcellularLocation>
        <location evidence="10">Nucleus</location>
    </subcellularLocation>
    <subcellularLocation>
        <location evidence="10">Cytoplasm</location>
    </subcellularLocation>
    <text evidence="10">Predominantly in the mitochondria and in the nucleus.</text>
</comment>
<evidence type="ECO:0000313" key="13">
    <source>
        <dbReference type="EMBL" id="KAL3773589.1"/>
    </source>
</evidence>
<keyword evidence="6 10" id="KW-0819">tRNA processing</keyword>
<dbReference type="Pfam" id="PF25133">
    <property type="entry name" value="TYW2_N_2"/>
    <property type="match status" value="1"/>
</dbReference>
<evidence type="ECO:0000256" key="7">
    <source>
        <dbReference type="ARBA" id="ARBA00023128"/>
    </source>
</evidence>
<feature type="compositionally biased region" description="Basic and acidic residues" evidence="11">
    <location>
        <begin position="111"/>
        <end position="129"/>
    </location>
</feature>
<dbReference type="PANTHER" id="PTHR23245:SF36">
    <property type="entry name" value="TRNA (GUANINE(37)-N1)-METHYLTRANSFERASE"/>
    <property type="match status" value="1"/>
</dbReference>
<dbReference type="FunFam" id="3.30.300.110:FF:000001">
    <property type="entry name" value="tRNA (guanine(37)-N1)-methyltransferase"/>
    <property type="match status" value="1"/>
</dbReference>
<dbReference type="PROSITE" id="PS51684">
    <property type="entry name" value="SAM_MT_TRM5_TYW2"/>
    <property type="match status" value="1"/>
</dbReference>
<protein>
    <recommendedName>
        <fullName evidence="10">tRNA (guanine(37)-N1)-methyltransferase</fullName>
        <ecNumber evidence="10">2.1.1.228</ecNumber>
    </recommendedName>
    <alternativeName>
        <fullName evidence="10">M1G-methyltransferase</fullName>
    </alternativeName>
    <alternativeName>
        <fullName evidence="10">tRNA [GM37] methyltransferase</fullName>
    </alternativeName>
    <alternativeName>
        <fullName evidence="10">tRNA methyltransferase 5 homolog</fullName>
    </alternativeName>
</protein>
<dbReference type="Proteomes" id="UP001530315">
    <property type="component" value="Unassembled WGS sequence"/>
</dbReference>
<evidence type="ECO:0000259" key="12">
    <source>
        <dbReference type="PROSITE" id="PS51684"/>
    </source>
</evidence>
<comment type="function">
    <text evidence="10">Specifically methylates the N1 position of guanosine-37 in various cytoplasmic and mitochondrial tRNAs. Methylation is not dependent on the nature of the nucleoside 5' of the target nucleoside. This is the first step in the biosynthesis of wybutosine (yW), a modified base adjacent to the anticodon of tRNAs and required for accurate decoding.</text>
</comment>
<evidence type="ECO:0000256" key="3">
    <source>
        <dbReference type="ARBA" id="ARBA00022603"/>
    </source>
</evidence>
<dbReference type="InterPro" id="IPR025792">
    <property type="entry name" value="tRNA_Gua_MeTrfase_euk"/>
</dbReference>
<keyword evidence="2 10" id="KW-0963">Cytoplasm</keyword>
<keyword evidence="7 10" id="KW-0496">Mitochondrion</keyword>
<keyword evidence="5 10" id="KW-0949">S-adenosyl-L-methionine</keyword>
<feature type="region of interest" description="Disordered" evidence="11">
    <location>
        <begin position="102"/>
        <end position="129"/>
    </location>
</feature>
<dbReference type="InterPro" id="IPR056743">
    <property type="entry name" value="TRM5-TYW2-like_MTfase"/>
</dbReference>
<dbReference type="PANTHER" id="PTHR23245">
    <property type="entry name" value="TRNA METHYLTRANSFERASE"/>
    <property type="match status" value="1"/>
</dbReference>
<keyword evidence="4 10" id="KW-0808">Transferase</keyword>
<evidence type="ECO:0000256" key="8">
    <source>
        <dbReference type="ARBA" id="ARBA00023242"/>
    </source>
</evidence>
<feature type="binding site" evidence="10">
    <location>
        <begin position="418"/>
        <end position="419"/>
    </location>
    <ligand>
        <name>S-adenosyl-L-methionine</name>
        <dbReference type="ChEBI" id="CHEBI:59789"/>
    </ligand>
</feature>
<dbReference type="EMBL" id="JALLAZ020001521">
    <property type="protein sequence ID" value="KAL3773589.1"/>
    <property type="molecule type" value="Genomic_DNA"/>
</dbReference>
<feature type="binding site" evidence="10">
    <location>
        <begin position="447"/>
        <end position="448"/>
    </location>
    <ligand>
        <name>S-adenosyl-L-methionine</name>
        <dbReference type="ChEBI" id="CHEBI:59789"/>
    </ligand>
</feature>
<dbReference type="HAMAP" id="MF_03152">
    <property type="entry name" value="TRM5"/>
    <property type="match status" value="1"/>
</dbReference>
<feature type="binding site" evidence="10">
    <location>
        <position position="346"/>
    </location>
    <ligand>
        <name>S-adenosyl-L-methionine</name>
        <dbReference type="ChEBI" id="CHEBI:59789"/>
    </ligand>
</feature>
<keyword evidence="8 10" id="KW-0539">Nucleus</keyword>
<dbReference type="InterPro" id="IPR056744">
    <property type="entry name" value="TRM5/TYW2-like_N"/>
</dbReference>
<evidence type="ECO:0000256" key="5">
    <source>
        <dbReference type="ARBA" id="ARBA00022691"/>
    </source>
</evidence>
<dbReference type="SUPFAM" id="SSF53335">
    <property type="entry name" value="S-adenosyl-L-methionine-dependent methyltransferases"/>
    <property type="match status" value="1"/>
</dbReference>
<reference evidence="13 14" key="1">
    <citation type="submission" date="2024-10" db="EMBL/GenBank/DDBJ databases">
        <title>Updated reference genomes for cyclostephanoid diatoms.</title>
        <authorList>
            <person name="Roberts W.R."/>
            <person name="Alverson A.J."/>
        </authorList>
    </citation>
    <scope>NUCLEOTIDE SEQUENCE [LARGE SCALE GENOMIC DNA]</scope>
    <source>
        <strain evidence="13 14">AJA276-08</strain>
    </source>
</reference>
<comment type="catalytic activity">
    <reaction evidence="9 10">
        <text>guanosine(37) in tRNA + S-adenosyl-L-methionine = N(1)-methylguanosine(37) in tRNA + S-adenosyl-L-homocysteine + H(+)</text>
        <dbReference type="Rhea" id="RHEA:36899"/>
        <dbReference type="Rhea" id="RHEA-COMP:10145"/>
        <dbReference type="Rhea" id="RHEA-COMP:10147"/>
        <dbReference type="ChEBI" id="CHEBI:15378"/>
        <dbReference type="ChEBI" id="CHEBI:57856"/>
        <dbReference type="ChEBI" id="CHEBI:59789"/>
        <dbReference type="ChEBI" id="CHEBI:73542"/>
        <dbReference type="ChEBI" id="CHEBI:74269"/>
        <dbReference type="EC" id="2.1.1.228"/>
    </reaction>
</comment>
<dbReference type="GO" id="GO:0005759">
    <property type="term" value="C:mitochondrial matrix"/>
    <property type="evidence" value="ECO:0007669"/>
    <property type="project" value="UniProtKB-SubCell"/>
</dbReference>
<evidence type="ECO:0000256" key="11">
    <source>
        <dbReference type="SAM" id="MobiDB-lite"/>
    </source>
</evidence>
<evidence type="ECO:0000256" key="9">
    <source>
        <dbReference type="ARBA" id="ARBA00047783"/>
    </source>
</evidence>
<comment type="similarity">
    <text evidence="10">Belongs to the TRM5 / TYW2 family.</text>
</comment>
<evidence type="ECO:0000256" key="10">
    <source>
        <dbReference type="HAMAP-Rule" id="MF_03152"/>
    </source>
</evidence>
<dbReference type="GO" id="GO:0070901">
    <property type="term" value="P:mitochondrial tRNA methylation"/>
    <property type="evidence" value="ECO:0007669"/>
    <property type="project" value="UniProtKB-ARBA"/>
</dbReference>
<keyword evidence="14" id="KW-1185">Reference proteome</keyword>
<feature type="region of interest" description="Disordered" evidence="11">
    <location>
        <begin position="561"/>
        <end position="580"/>
    </location>
</feature>
<dbReference type="AlphaFoldDB" id="A0ABD3NC02"/>
<evidence type="ECO:0000256" key="1">
    <source>
        <dbReference type="ARBA" id="ARBA00009775"/>
    </source>
</evidence>
<dbReference type="InterPro" id="IPR030382">
    <property type="entry name" value="MeTrfase_TRM5/TYW2"/>
</dbReference>
<dbReference type="Pfam" id="PF02475">
    <property type="entry name" value="TRM5-TYW2_MTfase"/>
    <property type="match status" value="1"/>
</dbReference>
<accession>A0ABD3NC02</accession>
<dbReference type="EC" id="2.1.1.228" evidence="10"/>
<feature type="binding site" evidence="10">
    <location>
        <position position="468"/>
    </location>
    <ligand>
        <name>S-adenosyl-L-methionine</name>
        <dbReference type="ChEBI" id="CHEBI:59789"/>
    </ligand>
</feature>
<evidence type="ECO:0000256" key="2">
    <source>
        <dbReference type="ARBA" id="ARBA00022490"/>
    </source>
</evidence>
<feature type="domain" description="SAM-dependent methyltransferase TRM5/TYW2-type" evidence="12">
    <location>
        <begin position="220"/>
        <end position="609"/>
    </location>
</feature>
<feature type="compositionally biased region" description="Polar residues" evidence="11">
    <location>
        <begin position="562"/>
        <end position="580"/>
    </location>
</feature>
<gene>
    <name evidence="13" type="ORF">ACHAW5_007870</name>
</gene>
<proteinExistence type="inferred from homology"/>
<dbReference type="GO" id="GO:0052906">
    <property type="term" value="F:tRNA (guanine(37)-N1)-methyltransferase activity"/>
    <property type="evidence" value="ECO:0007669"/>
    <property type="project" value="UniProtKB-UniRule"/>
</dbReference>
<comment type="subunit">
    <text evidence="10">Monomer.</text>
</comment>
<dbReference type="Gene3D" id="3.30.300.110">
    <property type="entry name" value="Met-10+ protein-like domains"/>
    <property type="match status" value="1"/>
</dbReference>
<name>A0ABD3NC02_9STRA</name>
<dbReference type="GO" id="GO:0005634">
    <property type="term" value="C:nucleus"/>
    <property type="evidence" value="ECO:0007669"/>
    <property type="project" value="UniProtKB-SubCell"/>
</dbReference>
<dbReference type="InterPro" id="IPR029063">
    <property type="entry name" value="SAM-dependent_MTases_sf"/>
</dbReference>